<evidence type="ECO:0000256" key="1">
    <source>
        <dbReference type="ARBA" id="ARBA00001933"/>
    </source>
</evidence>
<comment type="function">
    <text evidence="4">Catalyzes the interconversion of L-alanine and D-alanine. May also act on other amino acids.</text>
</comment>
<comment type="catalytic activity">
    <reaction evidence="4">
        <text>L-alanine = D-alanine</text>
        <dbReference type="Rhea" id="RHEA:20249"/>
        <dbReference type="ChEBI" id="CHEBI:57416"/>
        <dbReference type="ChEBI" id="CHEBI:57972"/>
        <dbReference type="EC" id="5.1.1.1"/>
    </reaction>
</comment>
<feature type="active site" description="Proton acceptor; specific for D-alanine" evidence="4">
    <location>
        <position position="34"/>
    </location>
</feature>
<dbReference type="HAMAP" id="MF_01201">
    <property type="entry name" value="Ala_racemase"/>
    <property type="match status" value="1"/>
</dbReference>
<gene>
    <name evidence="8" type="primary">alr</name>
    <name evidence="8" type="ORF">COU31_00850</name>
</gene>
<dbReference type="InterPro" id="IPR011079">
    <property type="entry name" value="Ala_racemase_C"/>
</dbReference>
<evidence type="ECO:0000313" key="9">
    <source>
        <dbReference type="Proteomes" id="UP000231183"/>
    </source>
</evidence>
<evidence type="ECO:0000256" key="5">
    <source>
        <dbReference type="PIRSR" id="PIRSR600821-50"/>
    </source>
</evidence>
<dbReference type="SMART" id="SM01005">
    <property type="entry name" value="Ala_racemase_C"/>
    <property type="match status" value="1"/>
</dbReference>
<feature type="domain" description="Alanine racemase C-terminal" evidence="7">
    <location>
        <begin position="242"/>
        <end position="370"/>
    </location>
</feature>
<dbReference type="PRINTS" id="PR00992">
    <property type="entry name" value="ALARACEMASE"/>
</dbReference>
<dbReference type="UniPathway" id="UPA00042">
    <property type="reaction ID" value="UER00497"/>
</dbReference>
<sequence>MNAWVEIDSKAIKYNLAQLKKMIGPKTMLMPVLKANAYGHGIMPMAKLCESNPAVSRICVVNSQEALYLTNAGFKKPIIILSWFDFDPKIALKLAKKSLIWPLFTLKQAKFLNQIGDKAKTKLKVHLKIDIGASRVGILPNQITEFVGKIKKMKHIHIEGVYSHFSSSEENREVTEEQLNIFQQAVKKLNENGLKPVMRHVSCSAAGILYQTARLDGYRPGIAVYGLHPSNLTKSKINLKPALSWHTKIIQIKRLPTGTKIGYDQTYTLKRPTVLAVLPIGYADGFDRRLSNQGEVLVNGKRCPVLGKVCMNLTMIDVTNCWSAREGDKATLIGKQKNLIITADDMAKWCQTINYEIVERINPQLERIYK</sequence>
<dbReference type="InterPro" id="IPR001608">
    <property type="entry name" value="Ala_racemase_N"/>
</dbReference>
<feature type="modified residue" description="N6-(pyridoxal phosphate)lysine" evidence="4 5">
    <location>
        <position position="34"/>
    </location>
</feature>
<name>A0A2M6W553_9BACT</name>
<dbReference type="EMBL" id="PFBX01000005">
    <property type="protein sequence ID" value="PIT87865.1"/>
    <property type="molecule type" value="Genomic_DNA"/>
</dbReference>
<dbReference type="EC" id="5.1.1.1" evidence="4"/>
<dbReference type="GO" id="GO:0030170">
    <property type="term" value="F:pyridoxal phosphate binding"/>
    <property type="evidence" value="ECO:0007669"/>
    <property type="project" value="UniProtKB-UniRule"/>
</dbReference>
<dbReference type="InterPro" id="IPR000821">
    <property type="entry name" value="Ala_racemase"/>
</dbReference>
<dbReference type="Gene3D" id="2.40.37.10">
    <property type="entry name" value="Lyase, Ornithine Decarboxylase, Chain A, domain 1"/>
    <property type="match status" value="1"/>
</dbReference>
<protein>
    <recommendedName>
        <fullName evidence="4">Alanine racemase</fullName>
        <ecNumber evidence="4">5.1.1.1</ecNumber>
    </recommendedName>
</protein>
<comment type="similarity">
    <text evidence="4">Belongs to the alanine racemase family.</text>
</comment>
<evidence type="ECO:0000256" key="4">
    <source>
        <dbReference type="HAMAP-Rule" id="MF_01201"/>
    </source>
</evidence>
<dbReference type="FunFam" id="3.20.20.10:FF:000002">
    <property type="entry name" value="Alanine racemase"/>
    <property type="match status" value="1"/>
</dbReference>
<feature type="binding site" evidence="4 6">
    <location>
        <position position="135"/>
    </location>
    <ligand>
        <name>substrate</name>
    </ligand>
</feature>
<evidence type="ECO:0000256" key="2">
    <source>
        <dbReference type="ARBA" id="ARBA00022898"/>
    </source>
</evidence>
<dbReference type="NCBIfam" id="TIGR00492">
    <property type="entry name" value="alr"/>
    <property type="match status" value="1"/>
</dbReference>
<keyword evidence="3 4" id="KW-0413">Isomerase</keyword>
<dbReference type="Proteomes" id="UP000231183">
    <property type="component" value="Unassembled WGS sequence"/>
</dbReference>
<dbReference type="SUPFAM" id="SSF50621">
    <property type="entry name" value="Alanine racemase C-terminal domain-like"/>
    <property type="match status" value="1"/>
</dbReference>
<dbReference type="AlphaFoldDB" id="A0A2M6W553"/>
<reference evidence="9" key="1">
    <citation type="submission" date="2017-09" db="EMBL/GenBank/DDBJ databases">
        <title>Depth-based differentiation of microbial function through sediment-hosted aquifers and enrichment of novel symbionts in the deep terrestrial subsurface.</title>
        <authorList>
            <person name="Probst A.J."/>
            <person name="Ladd B."/>
            <person name="Jarett J.K."/>
            <person name="Geller-Mcgrath D.E."/>
            <person name="Sieber C.M.K."/>
            <person name="Emerson J.B."/>
            <person name="Anantharaman K."/>
            <person name="Thomas B.C."/>
            <person name="Malmstrom R."/>
            <person name="Stieglmeier M."/>
            <person name="Klingl A."/>
            <person name="Woyke T."/>
            <person name="Ryan C.M."/>
            <person name="Banfield J.F."/>
        </authorList>
    </citation>
    <scope>NUCLEOTIDE SEQUENCE [LARGE SCALE GENOMIC DNA]</scope>
</reference>
<dbReference type="GO" id="GO:0030632">
    <property type="term" value="P:D-alanine biosynthetic process"/>
    <property type="evidence" value="ECO:0007669"/>
    <property type="project" value="UniProtKB-UniRule"/>
</dbReference>
<dbReference type="InterPro" id="IPR029066">
    <property type="entry name" value="PLP-binding_barrel"/>
</dbReference>
<proteinExistence type="inferred from homology"/>
<dbReference type="Pfam" id="PF00842">
    <property type="entry name" value="Ala_racemase_C"/>
    <property type="match status" value="1"/>
</dbReference>
<comment type="caution">
    <text evidence="8">The sequence shown here is derived from an EMBL/GenBank/DDBJ whole genome shotgun (WGS) entry which is preliminary data.</text>
</comment>
<dbReference type="PANTHER" id="PTHR30511">
    <property type="entry name" value="ALANINE RACEMASE"/>
    <property type="match status" value="1"/>
</dbReference>
<comment type="cofactor">
    <cofactor evidence="1 4 5">
        <name>pyridoxal 5'-phosphate</name>
        <dbReference type="ChEBI" id="CHEBI:597326"/>
    </cofactor>
</comment>
<evidence type="ECO:0000313" key="8">
    <source>
        <dbReference type="EMBL" id="PIT87865.1"/>
    </source>
</evidence>
<dbReference type="GO" id="GO:0005829">
    <property type="term" value="C:cytosol"/>
    <property type="evidence" value="ECO:0007669"/>
    <property type="project" value="TreeGrafter"/>
</dbReference>
<dbReference type="GO" id="GO:0008784">
    <property type="term" value="F:alanine racemase activity"/>
    <property type="evidence" value="ECO:0007669"/>
    <property type="project" value="UniProtKB-UniRule"/>
</dbReference>
<keyword evidence="2 4" id="KW-0663">Pyridoxal phosphate</keyword>
<dbReference type="Pfam" id="PF01168">
    <property type="entry name" value="Ala_racemase_N"/>
    <property type="match status" value="1"/>
</dbReference>
<dbReference type="CDD" id="cd00430">
    <property type="entry name" value="PLPDE_III_AR"/>
    <property type="match status" value="1"/>
</dbReference>
<evidence type="ECO:0000256" key="3">
    <source>
        <dbReference type="ARBA" id="ARBA00023235"/>
    </source>
</evidence>
<comment type="pathway">
    <text evidence="4">Amino-acid biosynthesis; D-alanine biosynthesis; D-alanine from L-alanine: step 1/1.</text>
</comment>
<dbReference type="InterPro" id="IPR009006">
    <property type="entry name" value="Ala_racemase/Decarboxylase_C"/>
</dbReference>
<feature type="binding site" evidence="4 6">
    <location>
        <position position="311"/>
    </location>
    <ligand>
        <name>substrate</name>
    </ligand>
</feature>
<organism evidence="8 9">
    <name type="scientific">Candidatus Magasanikbacteria bacterium CG10_big_fil_rev_8_21_14_0_10_40_10</name>
    <dbReference type="NCBI Taxonomy" id="1974648"/>
    <lineage>
        <taxon>Bacteria</taxon>
        <taxon>Candidatus Magasanikiibacteriota</taxon>
    </lineage>
</organism>
<evidence type="ECO:0000256" key="6">
    <source>
        <dbReference type="PIRSR" id="PIRSR600821-52"/>
    </source>
</evidence>
<dbReference type="Gene3D" id="3.20.20.10">
    <property type="entry name" value="Alanine racemase"/>
    <property type="match status" value="1"/>
</dbReference>
<feature type="active site" description="Proton acceptor; specific for L-alanine" evidence="4">
    <location>
        <position position="263"/>
    </location>
</feature>
<dbReference type="SUPFAM" id="SSF51419">
    <property type="entry name" value="PLP-binding barrel"/>
    <property type="match status" value="1"/>
</dbReference>
<dbReference type="PANTHER" id="PTHR30511:SF0">
    <property type="entry name" value="ALANINE RACEMASE, CATABOLIC-RELATED"/>
    <property type="match status" value="1"/>
</dbReference>
<evidence type="ECO:0000259" key="7">
    <source>
        <dbReference type="SMART" id="SM01005"/>
    </source>
</evidence>
<accession>A0A2M6W553</accession>